<dbReference type="InterPro" id="IPR050090">
    <property type="entry name" value="Tyrosine_recombinase_XerCD"/>
</dbReference>
<dbReference type="EMBL" id="VSSQ01009013">
    <property type="protein sequence ID" value="MPM40471.1"/>
    <property type="molecule type" value="Genomic_DNA"/>
</dbReference>
<keyword evidence="1" id="KW-0238">DNA-binding</keyword>
<dbReference type="PROSITE" id="PS51898">
    <property type="entry name" value="TYR_RECOMBINASE"/>
    <property type="match status" value="1"/>
</dbReference>
<evidence type="ECO:0000256" key="2">
    <source>
        <dbReference type="ARBA" id="ARBA00023172"/>
    </source>
</evidence>
<dbReference type="AlphaFoldDB" id="A0A644ZKS1"/>
<evidence type="ECO:0000256" key="1">
    <source>
        <dbReference type="ARBA" id="ARBA00023125"/>
    </source>
</evidence>
<dbReference type="PANTHER" id="PTHR30349:SF41">
    <property type="entry name" value="INTEGRASE_RECOMBINASE PROTEIN MJ0367-RELATED"/>
    <property type="match status" value="1"/>
</dbReference>
<gene>
    <name evidence="4" type="primary">xerC_146</name>
    <name evidence="4" type="ORF">SDC9_87115</name>
</gene>
<feature type="domain" description="Tyr recombinase" evidence="3">
    <location>
        <begin position="74"/>
        <end position="256"/>
    </location>
</feature>
<organism evidence="4">
    <name type="scientific">bioreactor metagenome</name>
    <dbReference type="NCBI Taxonomy" id="1076179"/>
    <lineage>
        <taxon>unclassified sequences</taxon>
        <taxon>metagenomes</taxon>
        <taxon>ecological metagenomes</taxon>
    </lineage>
</organism>
<evidence type="ECO:0000313" key="4">
    <source>
        <dbReference type="EMBL" id="MPM40471.1"/>
    </source>
</evidence>
<dbReference type="Pfam" id="PF00589">
    <property type="entry name" value="Phage_integrase"/>
    <property type="match status" value="1"/>
</dbReference>
<dbReference type="SUPFAM" id="SSF56349">
    <property type="entry name" value="DNA breaking-rejoining enzymes"/>
    <property type="match status" value="1"/>
</dbReference>
<comment type="caution">
    <text evidence="4">The sequence shown here is derived from an EMBL/GenBank/DDBJ whole genome shotgun (WGS) entry which is preliminary data.</text>
</comment>
<dbReference type="GO" id="GO:0006310">
    <property type="term" value="P:DNA recombination"/>
    <property type="evidence" value="ECO:0007669"/>
    <property type="project" value="UniProtKB-KW"/>
</dbReference>
<name>A0A644ZKS1_9ZZZZ</name>
<dbReference type="CDD" id="cd00397">
    <property type="entry name" value="DNA_BRE_C"/>
    <property type="match status" value="1"/>
</dbReference>
<dbReference type="InterPro" id="IPR002104">
    <property type="entry name" value="Integrase_catalytic"/>
</dbReference>
<dbReference type="InterPro" id="IPR011010">
    <property type="entry name" value="DNA_brk_join_enz"/>
</dbReference>
<dbReference type="InterPro" id="IPR013762">
    <property type="entry name" value="Integrase-like_cat_sf"/>
</dbReference>
<dbReference type="Gene3D" id="1.10.443.10">
    <property type="entry name" value="Intergrase catalytic core"/>
    <property type="match status" value="1"/>
</dbReference>
<protein>
    <submittedName>
        <fullName evidence="4">Tyrosine recombinase XerC</fullName>
    </submittedName>
</protein>
<dbReference type="GO" id="GO:0015074">
    <property type="term" value="P:DNA integration"/>
    <property type="evidence" value="ECO:0007669"/>
    <property type="project" value="InterPro"/>
</dbReference>
<dbReference type="PANTHER" id="PTHR30349">
    <property type="entry name" value="PHAGE INTEGRASE-RELATED"/>
    <property type="match status" value="1"/>
</dbReference>
<evidence type="ECO:0000259" key="3">
    <source>
        <dbReference type="PROSITE" id="PS51898"/>
    </source>
</evidence>
<reference evidence="4" key="1">
    <citation type="submission" date="2019-08" db="EMBL/GenBank/DDBJ databases">
        <authorList>
            <person name="Kucharzyk K."/>
            <person name="Murdoch R.W."/>
            <person name="Higgins S."/>
            <person name="Loffler F."/>
        </authorList>
    </citation>
    <scope>NUCLEOTIDE SEQUENCE</scope>
</reference>
<accession>A0A644ZKS1</accession>
<proteinExistence type="predicted"/>
<keyword evidence="2" id="KW-0233">DNA recombination</keyword>
<sequence>MAAYVKWQLQLGYAIPSINVRLSSIKTYARLAMQVGTLIPQEYALIRAVQGYTFREQARIDQRRDKIRIGLKKSEPTKITPEQAAALKNQPDTPQGRRDNLMMCLLLDHGLRVGEVAALAVKDFDLSEGTLRFYRPKVSKEQVHRLSDATRAALQACLDAGELIQNGLLLRRSKKNEELAEAGMSERAITGRVGFLAEKLGLFDLSAHDCRHYWATSAARHGTDPFALQEAGGWSSLAMPRKYIEDNKIANQNVKLE</sequence>
<dbReference type="GO" id="GO:0003677">
    <property type="term" value="F:DNA binding"/>
    <property type="evidence" value="ECO:0007669"/>
    <property type="project" value="UniProtKB-KW"/>
</dbReference>